<organism evidence="4 5">
    <name type="scientific">Xylaria hypoxylon</name>
    <dbReference type="NCBI Taxonomy" id="37992"/>
    <lineage>
        <taxon>Eukaryota</taxon>
        <taxon>Fungi</taxon>
        <taxon>Dikarya</taxon>
        <taxon>Ascomycota</taxon>
        <taxon>Pezizomycotina</taxon>
        <taxon>Sordariomycetes</taxon>
        <taxon>Xylariomycetidae</taxon>
        <taxon>Xylariales</taxon>
        <taxon>Xylariaceae</taxon>
        <taxon>Xylaria</taxon>
    </lineage>
</organism>
<dbReference type="Pfam" id="PF13561">
    <property type="entry name" value="adh_short_C2"/>
    <property type="match status" value="1"/>
</dbReference>
<dbReference type="PANTHER" id="PTHR43618:SF13">
    <property type="entry name" value="CHAIN DEHYDROGENASE, PUTATIVE (AFU_ORTHOLOGUE AFUA_1G17650)-RELATED"/>
    <property type="match status" value="1"/>
</dbReference>
<protein>
    <recommendedName>
        <fullName evidence="6">Ketoreductase (KR) domain-containing protein</fullName>
    </recommendedName>
</protein>
<dbReference type="PRINTS" id="PR00081">
    <property type="entry name" value="GDHRDH"/>
</dbReference>
<dbReference type="AlphaFoldDB" id="A0A4Z0YH28"/>
<proteinExistence type="inferred from homology"/>
<keyword evidence="2" id="KW-0521">NADP</keyword>
<sequence length="255" mass="28057">MTSLPVALVTAGSAGLGAAVVRCFANNGFRVVINYNSSVDKATNLLDSLPLHPDTKGSLQNDLHICIQADLESRHDVERLVAETYSRMGRLDVIFSNGGWTQPRDMTSIDENIFEEEWDRAFNMNVKSHLWLLHAAKSYLEVTEGCFISTASISGLGHNGSSLAYSVTKAAQLHMMKGLACMVGPKIRVNSISPGLLQTEWAQRFTPEAHEEHRQKTKLQRFVDLEDVAQQVLTLAKSRSITGVNIVIDAGYILS</sequence>
<dbReference type="GO" id="GO:0016491">
    <property type="term" value="F:oxidoreductase activity"/>
    <property type="evidence" value="ECO:0007669"/>
    <property type="project" value="UniProtKB-KW"/>
</dbReference>
<dbReference type="SUPFAM" id="SSF51735">
    <property type="entry name" value="NAD(P)-binding Rossmann-fold domains"/>
    <property type="match status" value="1"/>
</dbReference>
<evidence type="ECO:0008006" key="6">
    <source>
        <dbReference type="Google" id="ProtNLM"/>
    </source>
</evidence>
<comment type="similarity">
    <text evidence="1">Belongs to the short-chain dehydrogenases/reductases (SDR) family.</text>
</comment>
<evidence type="ECO:0000256" key="2">
    <source>
        <dbReference type="ARBA" id="ARBA00022857"/>
    </source>
</evidence>
<dbReference type="Proteomes" id="UP000297716">
    <property type="component" value="Unassembled WGS sequence"/>
</dbReference>
<evidence type="ECO:0000313" key="4">
    <source>
        <dbReference type="EMBL" id="TGJ79278.1"/>
    </source>
</evidence>
<dbReference type="InterPro" id="IPR036291">
    <property type="entry name" value="NAD(P)-bd_dom_sf"/>
</dbReference>
<dbReference type="InterPro" id="IPR002347">
    <property type="entry name" value="SDR_fam"/>
</dbReference>
<dbReference type="PANTHER" id="PTHR43618">
    <property type="entry name" value="7-ALPHA-HYDROXYSTEROID DEHYDROGENASE"/>
    <property type="match status" value="1"/>
</dbReference>
<dbReference type="OrthoDB" id="37659at2759"/>
<gene>
    <name evidence="4" type="ORF">E0Z10_g9481</name>
</gene>
<dbReference type="Gene3D" id="3.40.50.720">
    <property type="entry name" value="NAD(P)-binding Rossmann-like Domain"/>
    <property type="match status" value="1"/>
</dbReference>
<dbReference type="CDD" id="cd05233">
    <property type="entry name" value="SDR_c"/>
    <property type="match status" value="1"/>
</dbReference>
<dbReference type="EMBL" id="SKBN01000301">
    <property type="protein sequence ID" value="TGJ79278.1"/>
    <property type="molecule type" value="Genomic_DNA"/>
</dbReference>
<evidence type="ECO:0000313" key="5">
    <source>
        <dbReference type="Proteomes" id="UP000297716"/>
    </source>
</evidence>
<reference evidence="4 5" key="1">
    <citation type="submission" date="2019-03" db="EMBL/GenBank/DDBJ databases">
        <title>Draft genome sequence of Xylaria hypoxylon DSM 108379, a ubiquitous saprotrophic-parasitic fungi on hardwood.</title>
        <authorList>
            <person name="Buettner E."/>
            <person name="Leonhardt S."/>
            <person name="Gebauer A.M."/>
            <person name="Liers C."/>
            <person name="Hofrichter M."/>
            <person name="Kellner H."/>
        </authorList>
    </citation>
    <scope>NUCLEOTIDE SEQUENCE [LARGE SCALE GENOMIC DNA]</scope>
    <source>
        <strain evidence="4 5">DSM 108379</strain>
    </source>
</reference>
<name>A0A4Z0YH28_9PEZI</name>
<keyword evidence="5" id="KW-1185">Reference proteome</keyword>
<dbReference type="STRING" id="37992.A0A4Z0YH28"/>
<keyword evidence="3" id="KW-0560">Oxidoreductase</keyword>
<comment type="caution">
    <text evidence="4">The sequence shown here is derived from an EMBL/GenBank/DDBJ whole genome shotgun (WGS) entry which is preliminary data.</text>
</comment>
<evidence type="ECO:0000256" key="3">
    <source>
        <dbReference type="ARBA" id="ARBA00023002"/>
    </source>
</evidence>
<accession>A0A4Z0YH28</accession>
<dbReference type="InterPro" id="IPR052178">
    <property type="entry name" value="Sec_Metab_Biosynth_SDR"/>
</dbReference>
<evidence type="ECO:0000256" key="1">
    <source>
        <dbReference type="ARBA" id="ARBA00006484"/>
    </source>
</evidence>